<sequence length="220" mass="25122">FHADIVLISLLASITIAVVAITVGFLKYRNDRIIQANPIHSDTPNNDLYALDSENPSSVEHIYHSIETPSGYEDQPRPSPSQDPIFHTLPPSSVEPWVYYHPNNRHIDDPDPTIYFQPPNTTFNTSNDDMYILRPSPSQDRIFPTLTLPHSSNEPWINYHPNNRHSDSDDTTIYYQPPNTILTTSNGDMYPRTRTLMSAYDPNWSLRCSSNYFNAGNLNN</sequence>
<accession>A0A8S4P9T5</accession>
<evidence type="ECO:0000313" key="3">
    <source>
        <dbReference type="Proteomes" id="UP000749559"/>
    </source>
</evidence>
<keyword evidence="1" id="KW-0472">Membrane</keyword>
<organism evidence="2 3">
    <name type="scientific">Owenia fusiformis</name>
    <name type="common">Polychaete worm</name>
    <dbReference type="NCBI Taxonomy" id="6347"/>
    <lineage>
        <taxon>Eukaryota</taxon>
        <taxon>Metazoa</taxon>
        <taxon>Spiralia</taxon>
        <taxon>Lophotrochozoa</taxon>
        <taxon>Annelida</taxon>
        <taxon>Polychaeta</taxon>
        <taxon>Sedentaria</taxon>
        <taxon>Canalipalpata</taxon>
        <taxon>Sabellida</taxon>
        <taxon>Oweniida</taxon>
        <taxon>Oweniidae</taxon>
        <taxon>Owenia</taxon>
    </lineage>
</organism>
<comment type="caution">
    <text evidence="2">The sequence shown here is derived from an EMBL/GenBank/DDBJ whole genome shotgun (WGS) entry which is preliminary data.</text>
</comment>
<keyword evidence="1" id="KW-0812">Transmembrane</keyword>
<name>A0A8S4P9T5_OWEFU</name>
<protein>
    <submittedName>
        <fullName evidence="2">Uncharacterized protein</fullName>
    </submittedName>
</protein>
<proteinExistence type="predicted"/>
<gene>
    <name evidence="2" type="ORF">OFUS_LOCUS15157</name>
</gene>
<reference evidence="2" key="1">
    <citation type="submission" date="2022-03" db="EMBL/GenBank/DDBJ databases">
        <authorList>
            <person name="Martin C."/>
        </authorList>
    </citation>
    <scope>NUCLEOTIDE SEQUENCE</scope>
</reference>
<evidence type="ECO:0000256" key="1">
    <source>
        <dbReference type="SAM" id="Phobius"/>
    </source>
</evidence>
<feature type="non-terminal residue" evidence="2">
    <location>
        <position position="1"/>
    </location>
</feature>
<keyword evidence="3" id="KW-1185">Reference proteome</keyword>
<dbReference type="Proteomes" id="UP000749559">
    <property type="component" value="Unassembled WGS sequence"/>
</dbReference>
<dbReference type="AlphaFoldDB" id="A0A8S4P9T5"/>
<dbReference type="EMBL" id="CAIIXF020000007">
    <property type="protein sequence ID" value="CAH1789871.1"/>
    <property type="molecule type" value="Genomic_DNA"/>
</dbReference>
<feature type="transmembrane region" description="Helical" evidence="1">
    <location>
        <begin position="6"/>
        <end position="26"/>
    </location>
</feature>
<keyword evidence="1" id="KW-1133">Transmembrane helix</keyword>
<evidence type="ECO:0000313" key="2">
    <source>
        <dbReference type="EMBL" id="CAH1789871.1"/>
    </source>
</evidence>